<dbReference type="InterPro" id="IPR007282">
    <property type="entry name" value="NOT2/3/5_C"/>
</dbReference>
<evidence type="ECO:0000256" key="4">
    <source>
        <dbReference type="ARBA" id="ARBA00022490"/>
    </source>
</evidence>
<evidence type="ECO:0000256" key="12">
    <source>
        <dbReference type="SAM" id="MobiDB-lite"/>
    </source>
</evidence>
<feature type="region of interest" description="Disordered" evidence="12">
    <location>
        <begin position="151"/>
        <end position="177"/>
    </location>
</feature>
<evidence type="ECO:0000256" key="3">
    <source>
        <dbReference type="ARBA" id="ARBA00007682"/>
    </source>
</evidence>
<dbReference type="PANTHER" id="PTHR23326">
    <property type="entry name" value="CCR4 NOT-RELATED"/>
    <property type="match status" value="1"/>
</dbReference>
<dbReference type="Pfam" id="PF04065">
    <property type="entry name" value="Not3"/>
    <property type="match status" value="1"/>
</dbReference>
<dbReference type="GO" id="GO:0000932">
    <property type="term" value="C:P-body"/>
    <property type="evidence" value="ECO:0007669"/>
    <property type="project" value="UniProtKB-UniRule"/>
</dbReference>
<organism evidence="15 16">
    <name type="scientific">Apatococcus lobatus</name>
    <dbReference type="NCBI Taxonomy" id="904363"/>
    <lineage>
        <taxon>Eukaryota</taxon>
        <taxon>Viridiplantae</taxon>
        <taxon>Chlorophyta</taxon>
        <taxon>core chlorophytes</taxon>
        <taxon>Trebouxiophyceae</taxon>
        <taxon>Chlorellales</taxon>
        <taxon>Chlorellaceae</taxon>
        <taxon>Apatococcus</taxon>
    </lineage>
</organism>
<evidence type="ECO:0000256" key="8">
    <source>
        <dbReference type="ARBA" id="ARBA00023163"/>
    </source>
</evidence>
<keyword evidence="8 10" id="KW-0804">Transcription</keyword>
<dbReference type="GO" id="GO:0006355">
    <property type="term" value="P:regulation of DNA-templated transcription"/>
    <property type="evidence" value="ECO:0007669"/>
    <property type="project" value="InterPro"/>
</dbReference>
<comment type="similarity">
    <text evidence="3 10">Belongs to the CNOT2/3/5 family.</text>
</comment>
<evidence type="ECO:0000313" key="15">
    <source>
        <dbReference type="EMBL" id="KAK9839131.1"/>
    </source>
</evidence>
<dbReference type="EMBL" id="JALJOS010000005">
    <property type="protein sequence ID" value="KAK9839131.1"/>
    <property type="molecule type" value="Genomic_DNA"/>
</dbReference>
<keyword evidence="16" id="KW-1185">Reference proteome</keyword>
<feature type="coiled-coil region" evidence="11">
    <location>
        <begin position="44"/>
        <end position="100"/>
    </location>
</feature>
<dbReference type="Pfam" id="PF04153">
    <property type="entry name" value="NOT2_3_5_C"/>
    <property type="match status" value="1"/>
</dbReference>
<keyword evidence="7 10" id="KW-0805">Transcription regulation</keyword>
<evidence type="ECO:0000256" key="10">
    <source>
        <dbReference type="PIRNR" id="PIRNR005290"/>
    </source>
</evidence>
<evidence type="ECO:0000259" key="13">
    <source>
        <dbReference type="Pfam" id="PF04065"/>
    </source>
</evidence>
<evidence type="ECO:0008006" key="17">
    <source>
        <dbReference type="Google" id="ProtNLM"/>
    </source>
</evidence>
<proteinExistence type="inferred from homology"/>
<evidence type="ECO:0000256" key="6">
    <source>
        <dbReference type="ARBA" id="ARBA00022553"/>
    </source>
</evidence>
<protein>
    <recommendedName>
        <fullName evidence="17">CCR4-NOT transcription complex subunit 3</fullName>
    </recommendedName>
</protein>
<feature type="compositionally biased region" description="Polar residues" evidence="12">
    <location>
        <begin position="530"/>
        <end position="541"/>
    </location>
</feature>
<dbReference type="PIRSF" id="PIRSF005290">
    <property type="entry name" value="NOT_su_3_5"/>
    <property type="match status" value="1"/>
</dbReference>
<reference evidence="15 16" key="1">
    <citation type="journal article" date="2024" name="Nat. Commun.">
        <title>Phylogenomics reveals the evolutionary origins of lichenization in chlorophyte algae.</title>
        <authorList>
            <person name="Puginier C."/>
            <person name="Libourel C."/>
            <person name="Otte J."/>
            <person name="Skaloud P."/>
            <person name="Haon M."/>
            <person name="Grisel S."/>
            <person name="Petersen M."/>
            <person name="Berrin J.G."/>
            <person name="Delaux P.M."/>
            <person name="Dal Grande F."/>
            <person name="Keller J."/>
        </authorList>
    </citation>
    <scope>NUCLEOTIDE SEQUENCE [LARGE SCALE GENOMIC DNA]</scope>
    <source>
        <strain evidence="15 16">SAG 2145</strain>
    </source>
</reference>
<keyword evidence="4 10" id="KW-0963">Cytoplasm</keyword>
<evidence type="ECO:0000256" key="9">
    <source>
        <dbReference type="ARBA" id="ARBA00023242"/>
    </source>
</evidence>
<dbReference type="InterPro" id="IPR007207">
    <property type="entry name" value="Not_N"/>
</dbReference>
<dbReference type="GO" id="GO:0030015">
    <property type="term" value="C:CCR4-NOT core complex"/>
    <property type="evidence" value="ECO:0007669"/>
    <property type="project" value="UniProtKB-UniRule"/>
</dbReference>
<name>A0AAW1RZE4_9CHLO</name>
<feature type="compositionally biased region" description="Basic and acidic residues" evidence="12">
    <location>
        <begin position="252"/>
        <end position="289"/>
    </location>
</feature>
<comment type="caution">
    <text evidence="15">The sequence shown here is derived from an EMBL/GenBank/DDBJ whole genome shotgun (WGS) entry which is preliminary data.</text>
</comment>
<dbReference type="InterPro" id="IPR040168">
    <property type="entry name" value="Not2/3/5"/>
</dbReference>
<evidence type="ECO:0000256" key="2">
    <source>
        <dbReference type="ARBA" id="ARBA00004496"/>
    </source>
</evidence>
<sequence>MGANRKLQAEIDRTLKRVSEGIDVFDQIWEKRKDFDTGTNPAQKEKYEADLKKEIKKLQRYRDQIKTWIGNADIKDKNDLVNARKAVEREMERFKDCEKETKTKAFSKEGLARDAKQDPKDKHRAEMRDWINDIVEQLRVSVESLDAEIESMAGPKKKAKPQPKLVHLEEATSRHKQHITRLEQVLRLMENEEIEPEEVDKDLRPMIDDYVERSEEAFDEFGDVDGLYPAALIEQMDSLETQMPASAALQGVKEKEKGDRVRDKDRERDAERQREKDRAAAKAVKEQLAEKAAGGLKPIAEEEEPAQSPVKPAPAMRTKASAEKPLETAKSPSEPLPSPRGSAPATAAAAASTSAPRPAPTPQSPGPLAPIAIPRVRQDGFDIPPLPSPATSDSSMRSSATAATAASRHDGGAKAQAEDEPQQRQPTSKAAGGPVPSAAAPRPPAGPWGFSGTDTSAFPQLGEPRVPDVVPGEARKRLLTRPAAAEAAPMQRRPSTGSATGSSGATSDAHATASNAVPDSSPTSSRPSSQDTGAEQLSQAASMAVDSRFPTPQPQLPELGAAAADLGPHSAQGQVPGPSPTSSGALPDGWDTPGWREATVSNGIAPVPLASPAENLRLLQACVQRSIPSTLDSIWPTMPLRMKHNPAAVPASYPTQKLPILDNPALFEKLDSEALFFAFYYQPGSLQQYLAARELKRQSWRYHKQHGAWFQRHEEPKQANDEFEQGTYVYFDYNILHDDLQSGWCYRLKQDFTFKYDALEDELQL</sequence>
<feature type="compositionally biased region" description="Low complexity" evidence="12">
    <location>
        <begin position="430"/>
        <end position="440"/>
    </location>
</feature>
<comment type="subcellular location">
    <subcellularLocation>
        <location evidence="2 10">Cytoplasm</location>
    </subcellularLocation>
    <subcellularLocation>
        <location evidence="1 10">Nucleus</location>
    </subcellularLocation>
</comment>
<dbReference type="Gene3D" id="2.30.30.1020">
    <property type="entry name" value="CCR4-NOT complex subunit 2/3/5, C-terminal domain"/>
    <property type="match status" value="1"/>
</dbReference>
<feature type="compositionally biased region" description="Low complexity" evidence="12">
    <location>
        <begin position="339"/>
        <end position="356"/>
    </location>
</feature>
<feature type="region of interest" description="Disordered" evidence="12">
    <location>
        <begin position="242"/>
        <end position="599"/>
    </location>
</feature>
<evidence type="ECO:0000313" key="16">
    <source>
        <dbReference type="Proteomes" id="UP001438707"/>
    </source>
</evidence>
<evidence type="ECO:0000256" key="11">
    <source>
        <dbReference type="SAM" id="Coils"/>
    </source>
</evidence>
<dbReference type="GO" id="GO:0005634">
    <property type="term" value="C:nucleus"/>
    <property type="evidence" value="ECO:0007669"/>
    <property type="project" value="UniProtKB-SubCell"/>
</dbReference>
<dbReference type="InterPro" id="IPR038635">
    <property type="entry name" value="CCR4-NOT_su2/3/5_C_sf"/>
</dbReference>
<feature type="compositionally biased region" description="Low complexity" evidence="12">
    <location>
        <begin position="389"/>
        <end position="406"/>
    </location>
</feature>
<gene>
    <name evidence="15" type="ORF">WJX74_010248</name>
</gene>
<dbReference type="Proteomes" id="UP001438707">
    <property type="component" value="Unassembled WGS sequence"/>
</dbReference>
<keyword evidence="11" id="KW-0175">Coiled coil</keyword>
<keyword evidence="5 10" id="KW-0678">Repressor</keyword>
<feature type="domain" description="NOT2/NOT3/NOT5 C-terminal" evidence="14">
    <location>
        <begin position="630"/>
        <end position="759"/>
    </location>
</feature>
<dbReference type="InterPro" id="IPR012270">
    <property type="entry name" value="CCR4-NOT_su3/5"/>
</dbReference>
<evidence type="ECO:0000256" key="5">
    <source>
        <dbReference type="ARBA" id="ARBA00022491"/>
    </source>
</evidence>
<keyword evidence="6" id="KW-0597">Phosphoprotein</keyword>
<feature type="compositionally biased region" description="Low complexity" evidence="12">
    <location>
        <begin position="495"/>
        <end position="529"/>
    </location>
</feature>
<feature type="domain" description="CCR4-Not complex component Not N-terminal" evidence="13">
    <location>
        <begin position="4"/>
        <end position="220"/>
    </location>
</feature>
<evidence type="ECO:0000256" key="1">
    <source>
        <dbReference type="ARBA" id="ARBA00004123"/>
    </source>
</evidence>
<feature type="compositionally biased region" description="Pro residues" evidence="12">
    <location>
        <begin position="357"/>
        <end position="368"/>
    </location>
</feature>
<accession>A0AAW1RZE4</accession>
<evidence type="ECO:0000256" key="7">
    <source>
        <dbReference type="ARBA" id="ARBA00023015"/>
    </source>
</evidence>
<evidence type="ECO:0000259" key="14">
    <source>
        <dbReference type="Pfam" id="PF04153"/>
    </source>
</evidence>
<keyword evidence="9 10" id="KW-0539">Nucleus</keyword>
<dbReference type="AlphaFoldDB" id="A0AAW1RZE4"/>